<gene>
    <name evidence="15" type="ORF">OS493_032731</name>
</gene>
<evidence type="ECO:0000256" key="3">
    <source>
        <dbReference type="ARBA" id="ARBA00022606"/>
    </source>
</evidence>
<keyword evidence="6 13" id="KW-1133">Transmembrane helix</keyword>
<dbReference type="Proteomes" id="UP001163046">
    <property type="component" value="Unassembled WGS sequence"/>
</dbReference>
<organism evidence="15 16">
    <name type="scientific">Desmophyllum pertusum</name>
    <dbReference type="NCBI Taxonomy" id="174260"/>
    <lineage>
        <taxon>Eukaryota</taxon>
        <taxon>Metazoa</taxon>
        <taxon>Cnidaria</taxon>
        <taxon>Anthozoa</taxon>
        <taxon>Hexacorallia</taxon>
        <taxon>Scleractinia</taxon>
        <taxon>Caryophylliina</taxon>
        <taxon>Caryophylliidae</taxon>
        <taxon>Desmophyllum</taxon>
    </lineage>
</organism>
<dbReference type="GO" id="GO:0004930">
    <property type="term" value="F:G protein-coupled receptor activity"/>
    <property type="evidence" value="ECO:0007669"/>
    <property type="project" value="UniProtKB-KW"/>
</dbReference>
<evidence type="ECO:0000256" key="11">
    <source>
        <dbReference type="ARBA" id="ARBA00023224"/>
    </source>
</evidence>
<evidence type="ECO:0000256" key="4">
    <source>
        <dbReference type="ARBA" id="ARBA00022692"/>
    </source>
</evidence>
<sequence>MAKTLSSIIGGCGVILNSVVCLLYIASPQLLDAPNIFILNIAIGDFTYSLVALPLVIMSNVQGEWMFGEAGCTGYAFLTTFFGLGSMMNLAGAAYERFFTFCRLYSNGETQFSRKKAILLSVMLWCYSLFWSLMPVLAVIIYCYYKIHAALAKLTEQAVENWGENSRVTQDTVQAERKMAWITVAMTAGFLIAWTPYTLVSLVAIIKPSLVSDVGASIPAYIAKSSACYNPIMYVFIYKKLRDKLVDIVCCKKGQVHPGDVSSLATYRKSGTTQSRNQKTASVLSTPGPATV</sequence>
<feature type="compositionally biased region" description="Polar residues" evidence="12">
    <location>
        <begin position="268"/>
        <end position="285"/>
    </location>
</feature>
<evidence type="ECO:0000256" key="8">
    <source>
        <dbReference type="ARBA" id="ARBA00023040"/>
    </source>
</evidence>
<evidence type="ECO:0000256" key="5">
    <source>
        <dbReference type="ARBA" id="ARBA00022925"/>
    </source>
</evidence>
<dbReference type="EMBL" id="MU825437">
    <property type="protein sequence ID" value="KAJ7389263.1"/>
    <property type="molecule type" value="Genomic_DNA"/>
</dbReference>
<keyword evidence="9 13" id="KW-0472">Membrane</keyword>
<dbReference type="GO" id="GO:0007602">
    <property type="term" value="P:phototransduction"/>
    <property type="evidence" value="ECO:0007669"/>
    <property type="project" value="UniProtKB-KW"/>
</dbReference>
<accession>A0A9X0D891</accession>
<evidence type="ECO:0000256" key="13">
    <source>
        <dbReference type="SAM" id="Phobius"/>
    </source>
</evidence>
<feature type="transmembrane region" description="Helical" evidence="13">
    <location>
        <begin position="218"/>
        <end position="237"/>
    </location>
</feature>
<feature type="transmembrane region" description="Helical" evidence="13">
    <location>
        <begin position="180"/>
        <end position="206"/>
    </location>
</feature>
<dbReference type="PANTHER" id="PTHR24240">
    <property type="entry name" value="OPSIN"/>
    <property type="match status" value="1"/>
</dbReference>
<evidence type="ECO:0000259" key="14">
    <source>
        <dbReference type="PROSITE" id="PS50262"/>
    </source>
</evidence>
<keyword evidence="3" id="KW-0716">Sensory transduction</keyword>
<dbReference type="GO" id="GO:0009881">
    <property type="term" value="F:photoreceptor activity"/>
    <property type="evidence" value="ECO:0007669"/>
    <property type="project" value="UniProtKB-KW"/>
</dbReference>
<evidence type="ECO:0000256" key="10">
    <source>
        <dbReference type="ARBA" id="ARBA00023170"/>
    </source>
</evidence>
<protein>
    <recommendedName>
        <fullName evidence="14">G-protein coupled receptors family 1 profile domain-containing protein</fullName>
    </recommendedName>
</protein>
<dbReference type="Gene3D" id="1.20.1070.10">
    <property type="entry name" value="Rhodopsin 7-helix transmembrane proteins"/>
    <property type="match status" value="2"/>
</dbReference>
<feature type="region of interest" description="Disordered" evidence="12">
    <location>
        <begin position="268"/>
        <end position="292"/>
    </location>
</feature>
<dbReference type="InterPro" id="IPR017452">
    <property type="entry name" value="GPCR_Rhodpsn_7TM"/>
</dbReference>
<dbReference type="InterPro" id="IPR027430">
    <property type="entry name" value="Retinal_BS"/>
</dbReference>
<feature type="domain" description="G-protein coupled receptors family 1 profile" evidence="14">
    <location>
        <begin position="16"/>
        <end position="234"/>
    </location>
</feature>
<dbReference type="InterPro" id="IPR000276">
    <property type="entry name" value="GPCR_Rhodpsn"/>
</dbReference>
<keyword evidence="10" id="KW-0675">Receptor</keyword>
<keyword evidence="7" id="KW-0157">Chromophore</keyword>
<keyword evidence="4 13" id="KW-0812">Transmembrane</keyword>
<evidence type="ECO:0000256" key="2">
    <source>
        <dbReference type="ARBA" id="ARBA00022543"/>
    </source>
</evidence>
<reference evidence="15" key="1">
    <citation type="submission" date="2023-01" db="EMBL/GenBank/DDBJ databases">
        <title>Genome assembly of the deep-sea coral Lophelia pertusa.</title>
        <authorList>
            <person name="Herrera S."/>
            <person name="Cordes E."/>
        </authorList>
    </citation>
    <scope>NUCLEOTIDE SEQUENCE</scope>
    <source>
        <strain evidence="15">USNM1676648</strain>
        <tissue evidence="15">Polyp</tissue>
    </source>
</reference>
<evidence type="ECO:0000256" key="9">
    <source>
        <dbReference type="ARBA" id="ARBA00023136"/>
    </source>
</evidence>
<dbReference type="Pfam" id="PF00001">
    <property type="entry name" value="7tm_1"/>
    <property type="match status" value="1"/>
</dbReference>
<dbReference type="PROSITE" id="PS50262">
    <property type="entry name" value="G_PROTEIN_RECEP_F1_2"/>
    <property type="match status" value="1"/>
</dbReference>
<feature type="transmembrane region" description="Helical" evidence="13">
    <location>
        <begin position="122"/>
        <end position="145"/>
    </location>
</feature>
<comment type="subcellular location">
    <subcellularLocation>
        <location evidence="1">Membrane</location>
        <topology evidence="1">Multi-pass membrane protein</topology>
    </subcellularLocation>
</comment>
<comment type="caution">
    <text evidence="15">The sequence shown here is derived from an EMBL/GenBank/DDBJ whole genome shotgun (WGS) entry which is preliminary data.</text>
</comment>
<dbReference type="InterPro" id="IPR050125">
    <property type="entry name" value="GPCR_opsins"/>
</dbReference>
<keyword evidence="2" id="KW-0600">Photoreceptor protein</keyword>
<feature type="transmembrane region" description="Helical" evidence="13">
    <location>
        <begin position="73"/>
        <end position="95"/>
    </location>
</feature>
<keyword evidence="5" id="KW-0681">Retinal protein</keyword>
<dbReference type="PROSITE" id="PS00238">
    <property type="entry name" value="OPSIN"/>
    <property type="match status" value="1"/>
</dbReference>
<proteinExistence type="predicted"/>
<evidence type="ECO:0000256" key="6">
    <source>
        <dbReference type="ARBA" id="ARBA00022989"/>
    </source>
</evidence>
<name>A0A9X0D891_9CNID</name>
<dbReference type="OrthoDB" id="5949410at2759"/>
<dbReference type="SUPFAM" id="SSF81321">
    <property type="entry name" value="Family A G protein-coupled receptor-like"/>
    <property type="match status" value="1"/>
</dbReference>
<dbReference type="PRINTS" id="PR00237">
    <property type="entry name" value="GPCRRHODOPSN"/>
</dbReference>
<dbReference type="CDD" id="cd14969">
    <property type="entry name" value="7tmA_Opsins_type2_animals"/>
    <property type="match status" value="1"/>
</dbReference>
<dbReference type="AlphaFoldDB" id="A0A9X0D891"/>
<evidence type="ECO:0000313" key="15">
    <source>
        <dbReference type="EMBL" id="KAJ7389263.1"/>
    </source>
</evidence>
<feature type="transmembrane region" description="Helical" evidence="13">
    <location>
        <begin position="7"/>
        <end position="25"/>
    </location>
</feature>
<dbReference type="GO" id="GO:0016020">
    <property type="term" value="C:membrane"/>
    <property type="evidence" value="ECO:0007669"/>
    <property type="project" value="UniProtKB-SubCell"/>
</dbReference>
<keyword evidence="16" id="KW-1185">Reference proteome</keyword>
<evidence type="ECO:0000256" key="12">
    <source>
        <dbReference type="SAM" id="MobiDB-lite"/>
    </source>
</evidence>
<evidence type="ECO:0000313" key="16">
    <source>
        <dbReference type="Proteomes" id="UP001163046"/>
    </source>
</evidence>
<evidence type="ECO:0000256" key="7">
    <source>
        <dbReference type="ARBA" id="ARBA00022991"/>
    </source>
</evidence>
<evidence type="ECO:0000256" key="1">
    <source>
        <dbReference type="ARBA" id="ARBA00004141"/>
    </source>
</evidence>
<keyword evidence="8" id="KW-0297">G-protein coupled receptor</keyword>
<feature type="transmembrane region" description="Helical" evidence="13">
    <location>
        <begin position="37"/>
        <end position="61"/>
    </location>
</feature>
<keyword evidence="11" id="KW-0807">Transducer</keyword>